<keyword evidence="1" id="KW-0812">Transmembrane</keyword>
<dbReference type="AlphaFoldDB" id="A0A8H7J070"/>
<dbReference type="Proteomes" id="UP000651452">
    <property type="component" value="Unassembled WGS sequence"/>
</dbReference>
<comment type="caution">
    <text evidence="2">The sequence shown here is derived from an EMBL/GenBank/DDBJ whole genome shotgun (WGS) entry which is preliminary data.</text>
</comment>
<proteinExistence type="predicted"/>
<accession>A0A8H7J070</accession>
<dbReference type="EMBL" id="RZGK01000014">
    <property type="protein sequence ID" value="KAF9694085.1"/>
    <property type="molecule type" value="Genomic_DNA"/>
</dbReference>
<evidence type="ECO:0000313" key="2">
    <source>
        <dbReference type="EMBL" id="KAF9694085.1"/>
    </source>
</evidence>
<gene>
    <name evidence="2" type="ORF">EKO04_007880</name>
</gene>
<evidence type="ECO:0000256" key="1">
    <source>
        <dbReference type="SAM" id="Phobius"/>
    </source>
</evidence>
<feature type="transmembrane region" description="Helical" evidence="1">
    <location>
        <begin position="12"/>
        <end position="32"/>
    </location>
</feature>
<keyword evidence="1" id="KW-0472">Membrane</keyword>
<organism evidence="2 3">
    <name type="scientific">Ascochyta lentis</name>
    <dbReference type="NCBI Taxonomy" id="205686"/>
    <lineage>
        <taxon>Eukaryota</taxon>
        <taxon>Fungi</taxon>
        <taxon>Dikarya</taxon>
        <taxon>Ascomycota</taxon>
        <taxon>Pezizomycotina</taxon>
        <taxon>Dothideomycetes</taxon>
        <taxon>Pleosporomycetidae</taxon>
        <taxon>Pleosporales</taxon>
        <taxon>Pleosporineae</taxon>
        <taxon>Didymellaceae</taxon>
        <taxon>Ascochyta</taxon>
    </lineage>
</organism>
<reference evidence="2" key="1">
    <citation type="submission" date="2018-12" db="EMBL/GenBank/DDBJ databases">
        <authorList>
            <person name="Syme R.A."/>
            <person name="Farfan-Caceres L."/>
            <person name="Lichtenzveig J."/>
        </authorList>
    </citation>
    <scope>NUCLEOTIDE SEQUENCE</scope>
    <source>
        <strain evidence="2">Al4</strain>
    </source>
</reference>
<keyword evidence="1" id="KW-1133">Transmembrane helix</keyword>
<keyword evidence="3" id="KW-1185">Reference proteome</keyword>
<reference evidence="2" key="2">
    <citation type="submission" date="2020-09" db="EMBL/GenBank/DDBJ databases">
        <title>Reference genome assembly for Australian Ascochyta lentis isolate Al4.</title>
        <authorList>
            <person name="Lee R.C."/>
            <person name="Farfan-Caceres L.M."/>
            <person name="Debler J.W."/>
            <person name="Williams A.H."/>
            <person name="Henares B.M."/>
        </authorList>
    </citation>
    <scope>NUCLEOTIDE SEQUENCE</scope>
    <source>
        <strain evidence="2">Al4</strain>
    </source>
</reference>
<dbReference type="OrthoDB" id="3758478at2759"/>
<name>A0A8H7J070_9PLEO</name>
<sequence>MSNLRFSFSELRFATAALATIAALAPAVYFLLPAKKQDSTEHVKTFKKLIRSYSTLRPEALVSTATRDFTHNVLPASLNLPSRPLAAFKGHAGMIFSLFESFEMTPQPNGNGDAVHYSKETNTVTAHCKMGGKVNAESTMGQKLIASGFAEWWTECVLFVQMSPDGKRIVEIREFVHSAKAEELQERLSGVLND</sequence>
<protein>
    <submittedName>
        <fullName evidence="2">Uncharacterized protein</fullName>
    </submittedName>
</protein>
<evidence type="ECO:0000313" key="3">
    <source>
        <dbReference type="Proteomes" id="UP000651452"/>
    </source>
</evidence>